<keyword evidence="6" id="KW-1185">Reference proteome</keyword>
<gene>
    <name evidence="5" type="ORF">OU798_14905</name>
</gene>
<dbReference type="PANTHER" id="PTHR30524:SF0">
    <property type="entry name" value="ALTRONATE OXIDOREDUCTASE-RELATED"/>
    <property type="match status" value="1"/>
</dbReference>
<dbReference type="Pfam" id="PF08125">
    <property type="entry name" value="Mannitol_dh_C"/>
    <property type="match status" value="1"/>
</dbReference>
<dbReference type="InterPro" id="IPR013131">
    <property type="entry name" value="Mannitol_DH_N"/>
</dbReference>
<accession>A0A9X3F888</accession>
<dbReference type="GO" id="GO:0008926">
    <property type="term" value="F:mannitol-1-phosphate 5-dehydrogenase activity"/>
    <property type="evidence" value="ECO:0007669"/>
    <property type="project" value="TreeGrafter"/>
</dbReference>
<dbReference type="SUPFAM" id="SSF51735">
    <property type="entry name" value="NAD(P)-binding Rossmann-fold domains"/>
    <property type="match status" value="1"/>
</dbReference>
<keyword evidence="2" id="KW-0520">NAD</keyword>
<feature type="domain" description="Mannitol dehydrogenase C-terminal" evidence="4">
    <location>
        <begin position="273"/>
        <end position="463"/>
    </location>
</feature>
<dbReference type="Proteomes" id="UP001145087">
    <property type="component" value="Unassembled WGS sequence"/>
</dbReference>
<dbReference type="InterPro" id="IPR036291">
    <property type="entry name" value="NAD(P)-bd_dom_sf"/>
</dbReference>
<dbReference type="PANTHER" id="PTHR30524">
    <property type="entry name" value="MANNITOL-1-PHOSPHATE 5-DEHYDROGENASE"/>
    <property type="match status" value="1"/>
</dbReference>
<dbReference type="InterPro" id="IPR013118">
    <property type="entry name" value="Mannitol_DH_C"/>
</dbReference>
<dbReference type="AlphaFoldDB" id="A0A9X3F888"/>
<dbReference type="GO" id="GO:0005829">
    <property type="term" value="C:cytosol"/>
    <property type="evidence" value="ECO:0007669"/>
    <property type="project" value="TreeGrafter"/>
</dbReference>
<evidence type="ECO:0000259" key="3">
    <source>
        <dbReference type="Pfam" id="PF01232"/>
    </source>
</evidence>
<dbReference type="RefSeq" id="WP_343333973.1">
    <property type="nucleotide sequence ID" value="NZ_JAPOHD010000028.1"/>
</dbReference>
<evidence type="ECO:0000256" key="1">
    <source>
        <dbReference type="ARBA" id="ARBA00023002"/>
    </source>
</evidence>
<dbReference type="SUPFAM" id="SSF48179">
    <property type="entry name" value="6-phosphogluconate dehydrogenase C-terminal domain-like"/>
    <property type="match status" value="1"/>
</dbReference>
<sequence length="499" mass="57334">MLKLNRTNAKETVSYPTRILQFGEGNFLRAFTDWIVNVMNKETGFNAGIDVVQPLPNGMVDMLNDQDGLFHVYLKGIKDGKPVTEFSLVDCINKGINPYTEFYTYTESILNPGLRFVFSNTTEAGISWDENDTLDMHPQNSFPGKVAALLYARYKAFDGDMSKGLIFFACELIDRNGEMLKKYVLKHAENWQLGSEFINWVNEACCFCSTLVDRIVPGFPRDEIKEIQEEVGYEDNLVVVGEYFHLWVIEAPDWVKNEFPAEKAGLEVKFVKDMTRFREQKVQVLNGCHTGSYAVSYLSGIETVRDAYENLEVGNFMKELVYDEVLTVLDGTEKELKKFANKILERFANPFIRHQWQSIALNAMSKWETRNLPSLLNFNQKHNMLPQKLVFSLAAMIAYFKGESNGVKYSVQDDEWIKDFYKEAWAECDGRPISIYQLCEKVLNLDKVWKQNLNHIPNLTITVSHYLFLITQVGMKRAVKAVLAEDNPLMQITIDKMSS</sequence>
<dbReference type="GO" id="GO:0019592">
    <property type="term" value="P:mannitol catabolic process"/>
    <property type="evidence" value="ECO:0007669"/>
    <property type="project" value="TreeGrafter"/>
</dbReference>
<dbReference type="Pfam" id="PF01232">
    <property type="entry name" value="Mannitol_dh"/>
    <property type="match status" value="1"/>
</dbReference>
<dbReference type="NCBIfam" id="NF002969">
    <property type="entry name" value="PRK03643.1"/>
    <property type="match status" value="1"/>
</dbReference>
<feature type="domain" description="Mannitol dehydrogenase N-terminal" evidence="3">
    <location>
        <begin position="18"/>
        <end position="259"/>
    </location>
</feature>
<dbReference type="InterPro" id="IPR013328">
    <property type="entry name" value="6PGD_dom2"/>
</dbReference>
<comment type="caution">
    <text evidence="5">The sequence shown here is derived from an EMBL/GenBank/DDBJ whole genome shotgun (WGS) entry which is preliminary data.</text>
</comment>
<dbReference type="InterPro" id="IPR008927">
    <property type="entry name" value="6-PGluconate_DH-like_C_sf"/>
</dbReference>
<evidence type="ECO:0000313" key="6">
    <source>
        <dbReference type="Proteomes" id="UP001145087"/>
    </source>
</evidence>
<evidence type="ECO:0000259" key="4">
    <source>
        <dbReference type="Pfam" id="PF08125"/>
    </source>
</evidence>
<keyword evidence="1" id="KW-0560">Oxidoreductase</keyword>
<organism evidence="5 6">
    <name type="scientific">Draconibacterium aestuarii</name>
    <dbReference type="NCBI Taxonomy" id="2998507"/>
    <lineage>
        <taxon>Bacteria</taxon>
        <taxon>Pseudomonadati</taxon>
        <taxon>Bacteroidota</taxon>
        <taxon>Bacteroidia</taxon>
        <taxon>Marinilabiliales</taxon>
        <taxon>Prolixibacteraceae</taxon>
        <taxon>Draconibacterium</taxon>
    </lineage>
</organism>
<protein>
    <submittedName>
        <fullName evidence="5">Tagaturonate reductase</fullName>
    </submittedName>
</protein>
<evidence type="ECO:0000256" key="2">
    <source>
        <dbReference type="ARBA" id="ARBA00023027"/>
    </source>
</evidence>
<evidence type="ECO:0000313" key="5">
    <source>
        <dbReference type="EMBL" id="MCY1721642.1"/>
    </source>
</evidence>
<dbReference type="Gene3D" id="1.10.1040.10">
    <property type="entry name" value="N-(1-d-carboxylethyl)-l-norvaline Dehydrogenase, domain 2"/>
    <property type="match status" value="1"/>
</dbReference>
<dbReference type="Gene3D" id="3.40.50.720">
    <property type="entry name" value="NAD(P)-binding Rossmann-like Domain"/>
    <property type="match status" value="1"/>
</dbReference>
<dbReference type="EMBL" id="JAPOHD010000028">
    <property type="protein sequence ID" value="MCY1721642.1"/>
    <property type="molecule type" value="Genomic_DNA"/>
</dbReference>
<name>A0A9X3F888_9BACT</name>
<proteinExistence type="predicted"/>
<reference evidence="5" key="1">
    <citation type="submission" date="2022-11" db="EMBL/GenBank/DDBJ databases">
        <title>Marilongibacter aestuarii gen. nov., sp. nov., isolated from tidal flat sediment.</title>
        <authorList>
            <person name="Jiayan W."/>
        </authorList>
    </citation>
    <scope>NUCLEOTIDE SEQUENCE</scope>
    <source>
        <strain evidence="5">Z1-6</strain>
    </source>
</reference>